<organism evidence="12 13">
    <name type="scientific">Rhizobium phaseoli</name>
    <dbReference type="NCBI Taxonomy" id="396"/>
    <lineage>
        <taxon>Bacteria</taxon>
        <taxon>Pseudomonadati</taxon>
        <taxon>Pseudomonadota</taxon>
        <taxon>Alphaproteobacteria</taxon>
        <taxon>Hyphomicrobiales</taxon>
        <taxon>Rhizobiaceae</taxon>
        <taxon>Rhizobium/Agrobacterium group</taxon>
        <taxon>Rhizobium</taxon>
    </lineage>
</organism>
<feature type="transmembrane region" description="Helical" evidence="9">
    <location>
        <begin position="51"/>
        <end position="72"/>
    </location>
</feature>
<keyword evidence="7 9" id="KW-0472">Membrane</keyword>
<dbReference type="PROSITE" id="PS00211">
    <property type="entry name" value="ABC_TRANSPORTER_1"/>
    <property type="match status" value="1"/>
</dbReference>
<evidence type="ECO:0000256" key="4">
    <source>
        <dbReference type="ARBA" id="ARBA00022741"/>
    </source>
</evidence>
<reference evidence="12 13" key="1">
    <citation type="submission" date="2015-11" db="EMBL/GenBank/DDBJ databases">
        <title>The limits of bacterial species coexistence and the symbiotic plasmid transference in sympatric Rhizobium populations.</title>
        <authorList>
            <person name="Perez-Carrascal O.M."/>
            <person name="VanInsberghe D."/>
            <person name="Juarez S."/>
            <person name="Polz M.F."/>
            <person name="Vinuesa P."/>
            <person name="Gonzalez V."/>
        </authorList>
    </citation>
    <scope>NUCLEOTIDE SEQUENCE [LARGE SCALE GENOMIC DNA]</scope>
    <source>
        <strain evidence="12 13">N771</strain>
        <plasmid evidence="12 13">pRphaN771b</plasmid>
    </source>
</reference>
<feature type="region of interest" description="Disordered" evidence="8">
    <location>
        <begin position="1"/>
        <end position="31"/>
    </location>
</feature>
<gene>
    <name evidence="12" type="ORF">AMC81_PB00155</name>
</gene>
<feature type="domain" description="ABC transporter" evidence="10">
    <location>
        <begin position="370"/>
        <end position="606"/>
    </location>
</feature>
<dbReference type="Pfam" id="PF00664">
    <property type="entry name" value="ABC_membrane"/>
    <property type="match status" value="1"/>
</dbReference>
<evidence type="ECO:0000256" key="8">
    <source>
        <dbReference type="SAM" id="MobiDB-lite"/>
    </source>
</evidence>
<keyword evidence="12" id="KW-0614">Plasmid</keyword>
<dbReference type="EMBL" id="CP013570">
    <property type="protein sequence ID" value="ANL87293.1"/>
    <property type="molecule type" value="Genomic_DNA"/>
</dbReference>
<dbReference type="CDD" id="cd18575">
    <property type="entry name" value="ABC_6TM_bac_exporter_ABCB8_10_like"/>
    <property type="match status" value="1"/>
</dbReference>
<keyword evidence="6 9" id="KW-1133">Transmembrane helix</keyword>
<name>A0ABN4QP22_9HYPH</name>
<evidence type="ECO:0000313" key="13">
    <source>
        <dbReference type="Proteomes" id="UP000078551"/>
    </source>
</evidence>
<evidence type="ECO:0000256" key="5">
    <source>
        <dbReference type="ARBA" id="ARBA00022840"/>
    </source>
</evidence>
<dbReference type="SUPFAM" id="SSF90123">
    <property type="entry name" value="ABC transporter transmembrane region"/>
    <property type="match status" value="1"/>
</dbReference>
<feature type="transmembrane region" description="Helical" evidence="9">
    <location>
        <begin position="163"/>
        <end position="186"/>
    </location>
</feature>
<dbReference type="InterPro" id="IPR036640">
    <property type="entry name" value="ABC1_TM_sf"/>
</dbReference>
<comment type="subcellular location">
    <subcellularLocation>
        <location evidence="1">Cell membrane</location>
        <topology evidence="1">Multi-pass membrane protein</topology>
    </subcellularLocation>
</comment>
<proteinExistence type="inferred from homology"/>
<dbReference type="Gene3D" id="1.20.1560.10">
    <property type="entry name" value="ABC transporter type 1, transmembrane domain"/>
    <property type="match status" value="1"/>
</dbReference>
<dbReference type="InterPro" id="IPR003593">
    <property type="entry name" value="AAA+_ATPase"/>
</dbReference>
<evidence type="ECO:0000259" key="11">
    <source>
        <dbReference type="PROSITE" id="PS50929"/>
    </source>
</evidence>
<keyword evidence="4" id="KW-0547">Nucleotide-binding</keyword>
<keyword evidence="5 12" id="KW-0067">ATP-binding</keyword>
<evidence type="ECO:0000259" key="10">
    <source>
        <dbReference type="PROSITE" id="PS50893"/>
    </source>
</evidence>
<dbReference type="PANTHER" id="PTHR43394">
    <property type="entry name" value="ATP-DEPENDENT PERMEASE MDL1, MITOCHONDRIAL"/>
    <property type="match status" value="1"/>
</dbReference>
<evidence type="ECO:0000313" key="12">
    <source>
        <dbReference type="EMBL" id="ANL87293.1"/>
    </source>
</evidence>
<sequence>MMIAPHDRQAAISPEATAGIGKESENASPSRNRTLAPLFSLLPRLRRHRSLSVCALLALTSAALISLALPMAVRRMVDHGFNQADSAFINRYFLMLIALAVALAIASAARYYFVTTLGERLVADLRLEVFQHIIRLPAAFFDRNRSGEIASRLVADATQIKSAISLTASVALRNSMLCLGALAMMFVTSPSLSAIALGAIPLVVAPLVVFGRSVRKKSRIAQDALAEASAYASEIIAASRTVQAFNGEDAARQRYGRDVELSFDRTVAASRARALLTAIAIALVFVSVVGVLWLGAHQVLAGTLSAGGLSQFLIYSVIAAGSLGSLSEVWGELSQAAGAAGRLFELLNEKTCERQPQAYFPLRTPVQGGIEMCDVRFSYPGAPEKEILSGLSFRVSPGETVALVGPSGSGKSTVLSLLLGFYENQAGSISIDGREVGLIPPQALRKEIAIVPQDVTMFAASVYDNIAFGRPDALGEDVTAASIRAQAHDFVTKLPNGYNTVLGERGLTLSGGQRQRLAIARAMLKNAPILLLDEATASLDAENEALVQRGLEELMQARTTIVIAHRLATVLKADRILVMDKGQIVEEGTHATLMRQGGLYTRLAELQFKIPAGIEPAQDAA</sequence>
<dbReference type="InterPro" id="IPR011918">
    <property type="entry name" value="ABC_MsbA_ATP-bd"/>
</dbReference>
<dbReference type="NCBIfam" id="TIGR02204">
    <property type="entry name" value="MsbA_rel"/>
    <property type="match status" value="1"/>
</dbReference>
<evidence type="ECO:0000256" key="2">
    <source>
        <dbReference type="ARBA" id="ARBA00005417"/>
    </source>
</evidence>
<evidence type="ECO:0000256" key="9">
    <source>
        <dbReference type="SAM" id="Phobius"/>
    </source>
</evidence>
<dbReference type="InterPro" id="IPR039421">
    <property type="entry name" value="Type_1_exporter"/>
</dbReference>
<dbReference type="InterPro" id="IPR027417">
    <property type="entry name" value="P-loop_NTPase"/>
</dbReference>
<evidence type="ECO:0000256" key="1">
    <source>
        <dbReference type="ARBA" id="ARBA00004651"/>
    </source>
</evidence>
<geneLocation type="plasmid" evidence="12 13">
    <name>pRphaN771b</name>
</geneLocation>
<dbReference type="PANTHER" id="PTHR43394:SF1">
    <property type="entry name" value="ATP-BINDING CASSETTE SUB-FAMILY B MEMBER 10, MITOCHONDRIAL"/>
    <property type="match status" value="1"/>
</dbReference>
<evidence type="ECO:0000256" key="3">
    <source>
        <dbReference type="ARBA" id="ARBA00022692"/>
    </source>
</evidence>
<evidence type="ECO:0000256" key="6">
    <source>
        <dbReference type="ARBA" id="ARBA00022989"/>
    </source>
</evidence>
<protein>
    <submittedName>
        <fullName evidence="12">ABC transporter ATP-binding/permease protein</fullName>
    </submittedName>
</protein>
<dbReference type="InterPro" id="IPR003439">
    <property type="entry name" value="ABC_transporter-like_ATP-bd"/>
</dbReference>
<dbReference type="PROSITE" id="PS50929">
    <property type="entry name" value="ABC_TM1F"/>
    <property type="match status" value="1"/>
</dbReference>
<keyword evidence="13" id="KW-1185">Reference proteome</keyword>
<dbReference type="Gene3D" id="3.40.50.300">
    <property type="entry name" value="P-loop containing nucleotide triphosphate hydrolases"/>
    <property type="match status" value="1"/>
</dbReference>
<dbReference type="GO" id="GO:0005524">
    <property type="term" value="F:ATP binding"/>
    <property type="evidence" value="ECO:0007669"/>
    <property type="project" value="UniProtKB-KW"/>
</dbReference>
<feature type="transmembrane region" description="Helical" evidence="9">
    <location>
        <begin position="274"/>
        <end position="296"/>
    </location>
</feature>
<keyword evidence="3 9" id="KW-0812">Transmembrane</keyword>
<accession>A0ABN4QP22</accession>
<feature type="transmembrane region" description="Helical" evidence="9">
    <location>
        <begin position="92"/>
        <end position="113"/>
    </location>
</feature>
<dbReference type="Proteomes" id="UP000078551">
    <property type="component" value="Plasmid pRphaN771b"/>
</dbReference>
<dbReference type="InterPro" id="IPR011527">
    <property type="entry name" value="ABC1_TM_dom"/>
</dbReference>
<evidence type="ECO:0000256" key="7">
    <source>
        <dbReference type="ARBA" id="ARBA00023136"/>
    </source>
</evidence>
<feature type="transmembrane region" description="Helical" evidence="9">
    <location>
        <begin position="192"/>
        <end position="210"/>
    </location>
</feature>
<dbReference type="SUPFAM" id="SSF52540">
    <property type="entry name" value="P-loop containing nucleoside triphosphate hydrolases"/>
    <property type="match status" value="1"/>
</dbReference>
<dbReference type="InterPro" id="IPR017871">
    <property type="entry name" value="ABC_transporter-like_CS"/>
</dbReference>
<dbReference type="SMART" id="SM00382">
    <property type="entry name" value="AAA"/>
    <property type="match status" value="1"/>
</dbReference>
<feature type="domain" description="ABC transmembrane type-1" evidence="11">
    <location>
        <begin position="55"/>
        <end position="335"/>
    </location>
</feature>
<dbReference type="Pfam" id="PF00005">
    <property type="entry name" value="ABC_tran"/>
    <property type="match status" value="1"/>
</dbReference>
<dbReference type="PROSITE" id="PS50893">
    <property type="entry name" value="ABC_TRANSPORTER_2"/>
    <property type="match status" value="1"/>
</dbReference>
<comment type="similarity">
    <text evidence="2">Belongs to the ABC transporter superfamily.</text>
</comment>